<protein>
    <submittedName>
        <fullName evidence="1">Uncharacterized protein</fullName>
    </submittedName>
</protein>
<dbReference type="AlphaFoldDB" id="B6SKR9"/>
<evidence type="ECO:0000313" key="1">
    <source>
        <dbReference type="EMBL" id="ACG25452.1"/>
    </source>
</evidence>
<accession>B6SKR9</accession>
<reference evidence="1" key="1">
    <citation type="journal article" date="2009" name="Plant Mol. Biol.">
        <title>Insights into corn genes derived from large-scale cDNA sequencing.</title>
        <authorList>
            <person name="Alexandrov N.N."/>
            <person name="Brover V.V."/>
            <person name="Freidin S."/>
            <person name="Troukhan M.E."/>
            <person name="Tatarinova T.V."/>
            <person name="Zhang H."/>
            <person name="Swaller T.J."/>
            <person name="Lu Y.P."/>
            <person name="Bouck J."/>
            <person name="Flavell R.B."/>
            <person name="Feldmann K.A."/>
        </authorList>
    </citation>
    <scope>NUCLEOTIDE SEQUENCE</scope>
</reference>
<sequence>MQGRRSSRTIQAVDLGSCFWTPELRFGALEANRR</sequence>
<proteinExistence type="evidence at transcript level"/>
<organism evidence="1">
    <name type="scientific">Zea mays</name>
    <name type="common">Maize</name>
    <dbReference type="NCBI Taxonomy" id="4577"/>
    <lineage>
        <taxon>Eukaryota</taxon>
        <taxon>Viridiplantae</taxon>
        <taxon>Streptophyta</taxon>
        <taxon>Embryophyta</taxon>
        <taxon>Tracheophyta</taxon>
        <taxon>Spermatophyta</taxon>
        <taxon>Magnoliopsida</taxon>
        <taxon>Liliopsida</taxon>
        <taxon>Poales</taxon>
        <taxon>Poaceae</taxon>
        <taxon>PACMAD clade</taxon>
        <taxon>Panicoideae</taxon>
        <taxon>Andropogonodae</taxon>
        <taxon>Andropogoneae</taxon>
        <taxon>Tripsacinae</taxon>
        <taxon>Zea</taxon>
    </lineage>
</organism>
<dbReference type="EMBL" id="EU953334">
    <property type="protein sequence ID" value="ACG25452.1"/>
    <property type="molecule type" value="mRNA"/>
</dbReference>
<name>B6SKR9_MAIZE</name>